<reference evidence="1" key="1">
    <citation type="journal article" date="2011" name="PLoS Genet.">
        <title>Parallel evolution of a type IV secretion system in radiating lineages of the host-restricted bacterial pathogen Bartonella.</title>
        <authorList>
            <person name="Engel P."/>
            <person name="Salzburger W."/>
            <person name="Liesch M."/>
            <person name="Chang C.C."/>
            <person name="Maruyama S."/>
            <person name="Lanz C."/>
            <person name="Calteau A."/>
            <person name="Lajus A."/>
            <person name="Medigue C."/>
            <person name="Schuster S.C."/>
            <person name="Dehio C."/>
        </authorList>
    </citation>
    <scope>NUCLEOTIDE SEQUENCE</scope>
    <source>
        <strain evidence="1">ATCC BAA-1498</strain>
    </source>
</reference>
<name>E6YL77_9HYPH</name>
<protein>
    <submittedName>
        <fullName evidence="1">Uncharacterized protein</fullName>
    </submittedName>
</protein>
<gene>
    <name evidence="1" type="ORF">BARRO_30196</name>
</gene>
<evidence type="ECO:0000313" key="1">
    <source>
        <dbReference type="EMBL" id="CBI77615.1"/>
    </source>
</evidence>
<dbReference type="AlphaFoldDB" id="E6YL77"/>
<dbReference type="EMBL" id="FN645457">
    <property type="protein sequence ID" value="CBI77615.1"/>
    <property type="molecule type" value="Genomic_DNA"/>
</dbReference>
<proteinExistence type="predicted"/>
<organism evidence="1">
    <name type="scientific">Bartonella rochalimae ATCC BAA-1498</name>
    <dbReference type="NCBI Taxonomy" id="685782"/>
    <lineage>
        <taxon>Bacteria</taxon>
        <taxon>Pseudomonadati</taxon>
        <taxon>Pseudomonadota</taxon>
        <taxon>Alphaproteobacteria</taxon>
        <taxon>Hyphomicrobiales</taxon>
        <taxon>Bartonellaceae</taxon>
        <taxon>Bartonella</taxon>
    </lineage>
</organism>
<accession>E6YL77</accession>
<sequence length="44" mass="5377">MGKVDKEREKLLKKFRNVEIIEIYSRRVAKNYVYQGSNFYTAYK</sequence>